<keyword evidence="3 8" id="KW-1015">Disulfide bond</keyword>
<evidence type="ECO:0000256" key="6">
    <source>
        <dbReference type="PIRNR" id="PIRNR000077"/>
    </source>
</evidence>
<dbReference type="EMBL" id="MCIF01000002">
    <property type="protein sequence ID" value="RAQ95318.1"/>
    <property type="molecule type" value="Genomic_DNA"/>
</dbReference>
<evidence type="ECO:0000259" key="9">
    <source>
        <dbReference type="PROSITE" id="PS51352"/>
    </source>
</evidence>
<keyword evidence="4 8" id="KW-0676">Redox-active center</keyword>
<feature type="site" description="Deprotonates C-terminal active site Cys" evidence="7">
    <location>
        <position position="29"/>
    </location>
</feature>
<feature type="active site" description="Nucleophile" evidence="7">
    <location>
        <position position="38"/>
    </location>
</feature>
<dbReference type="InterPro" id="IPR013766">
    <property type="entry name" value="Thioredoxin_domain"/>
</dbReference>
<dbReference type="SUPFAM" id="SSF52833">
    <property type="entry name" value="Thioredoxin-like"/>
    <property type="match status" value="1"/>
</dbReference>
<feature type="active site" description="Nucleophile" evidence="7">
    <location>
        <position position="35"/>
    </location>
</feature>
<dbReference type="Pfam" id="PF00085">
    <property type="entry name" value="Thioredoxin"/>
    <property type="match status" value="1"/>
</dbReference>
<dbReference type="InterPro" id="IPR017937">
    <property type="entry name" value="Thioredoxin_CS"/>
</dbReference>
<dbReference type="Proteomes" id="UP000248706">
    <property type="component" value="Unassembled WGS sequence"/>
</dbReference>
<dbReference type="GO" id="GO:0045454">
    <property type="term" value="P:cell redox homeostasis"/>
    <property type="evidence" value="ECO:0007669"/>
    <property type="project" value="TreeGrafter"/>
</dbReference>
<feature type="domain" description="Thioredoxin" evidence="9">
    <location>
        <begin position="1"/>
        <end position="110"/>
    </location>
</feature>
<accession>A0A328VC79</accession>
<dbReference type="InterPro" id="IPR036249">
    <property type="entry name" value="Thioredoxin-like_sf"/>
</dbReference>
<feature type="disulfide bond" description="Redox-active" evidence="8">
    <location>
        <begin position="35"/>
        <end position="38"/>
    </location>
</feature>
<feature type="site" description="Contributes to redox potential value" evidence="7">
    <location>
        <position position="37"/>
    </location>
</feature>
<organism evidence="10 11">
    <name type="scientific">Thermogemmatispora tikiterensis</name>
    <dbReference type="NCBI Taxonomy" id="1825093"/>
    <lineage>
        <taxon>Bacteria</taxon>
        <taxon>Bacillati</taxon>
        <taxon>Chloroflexota</taxon>
        <taxon>Ktedonobacteria</taxon>
        <taxon>Thermogemmatisporales</taxon>
        <taxon>Thermogemmatisporaceae</taxon>
        <taxon>Thermogemmatispora</taxon>
    </lineage>
</organism>
<dbReference type="RefSeq" id="WP_112427948.1">
    <property type="nucleotide sequence ID" value="NZ_MCIF01000002.1"/>
</dbReference>
<comment type="similarity">
    <text evidence="6">Belongs to the thioredoxin family.</text>
</comment>
<sequence>MAERSNLFHISDSDFEARVLKSPTPVIVDFWATWCPPCRALAPTYEKLSDEYQGKLAFAKMDIDENQITPMRLQIQAVPTLIVFKDGREVARLVGPHPLRLKSEIDRILAQVSVA</sequence>
<dbReference type="FunFam" id="3.40.30.10:FF:000001">
    <property type="entry name" value="Thioredoxin"/>
    <property type="match status" value="1"/>
</dbReference>
<dbReference type="GO" id="GO:0015035">
    <property type="term" value="F:protein-disulfide reductase activity"/>
    <property type="evidence" value="ECO:0007669"/>
    <property type="project" value="UniProtKB-UniRule"/>
</dbReference>
<gene>
    <name evidence="10" type="ORF">A4R35_07205</name>
</gene>
<dbReference type="PANTHER" id="PTHR43601">
    <property type="entry name" value="THIOREDOXIN, MITOCHONDRIAL"/>
    <property type="match status" value="1"/>
</dbReference>
<dbReference type="PANTHER" id="PTHR43601:SF3">
    <property type="entry name" value="THIOREDOXIN, MITOCHONDRIAL"/>
    <property type="match status" value="1"/>
</dbReference>
<dbReference type="PIRSF" id="PIRSF000077">
    <property type="entry name" value="Thioredoxin"/>
    <property type="match status" value="1"/>
</dbReference>
<dbReference type="Gene3D" id="3.40.30.10">
    <property type="entry name" value="Glutaredoxin"/>
    <property type="match status" value="1"/>
</dbReference>
<reference evidence="10 11" key="1">
    <citation type="submission" date="2016-08" db="EMBL/GenBank/DDBJ databases">
        <title>Analysis of Carbohydrate Active Enzymes in Thermogemmatispora T81 Reveals Carbohydrate Degradation Ability.</title>
        <authorList>
            <person name="Tomazini A."/>
            <person name="Lal S."/>
            <person name="Stott M."/>
            <person name="Henrissat B."/>
            <person name="Polikarpov I."/>
            <person name="Sparling R."/>
            <person name="Levin D.B."/>
        </authorList>
    </citation>
    <scope>NUCLEOTIDE SEQUENCE [LARGE SCALE GENOMIC DNA]</scope>
    <source>
        <strain evidence="10 11">T81</strain>
    </source>
</reference>
<dbReference type="PROSITE" id="PS51352">
    <property type="entry name" value="THIOREDOXIN_2"/>
    <property type="match status" value="1"/>
</dbReference>
<dbReference type="CDD" id="cd02947">
    <property type="entry name" value="TRX_family"/>
    <property type="match status" value="1"/>
</dbReference>
<evidence type="ECO:0000313" key="11">
    <source>
        <dbReference type="Proteomes" id="UP000248706"/>
    </source>
</evidence>
<comment type="caution">
    <text evidence="10">The sequence shown here is derived from an EMBL/GenBank/DDBJ whole genome shotgun (WGS) entry which is preliminary data.</text>
</comment>
<dbReference type="AlphaFoldDB" id="A0A328VC79"/>
<keyword evidence="11" id="KW-1185">Reference proteome</keyword>
<name>A0A328VC79_9CHLR</name>
<evidence type="ECO:0000313" key="10">
    <source>
        <dbReference type="EMBL" id="RAQ95318.1"/>
    </source>
</evidence>
<evidence type="ECO:0000256" key="3">
    <source>
        <dbReference type="ARBA" id="ARBA00023157"/>
    </source>
</evidence>
<evidence type="ECO:0000256" key="2">
    <source>
        <dbReference type="ARBA" id="ARBA00022982"/>
    </source>
</evidence>
<evidence type="ECO:0000256" key="8">
    <source>
        <dbReference type="PIRSR" id="PIRSR000077-4"/>
    </source>
</evidence>
<dbReference type="OrthoDB" id="9790390at2"/>
<evidence type="ECO:0000256" key="4">
    <source>
        <dbReference type="ARBA" id="ARBA00023284"/>
    </source>
</evidence>
<dbReference type="PROSITE" id="PS00194">
    <property type="entry name" value="THIOREDOXIN_1"/>
    <property type="match status" value="1"/>
</dbReference>
<dbReference type="InterPro" id="IPR005746">
    <property type="entry name" value="Thioredoxin"/>
</dbReference>
<protein>
    <recommendedName>
        <fullName evidence="5 6">Thioredoxin</fullName>
    </recommendedName>
</protein>
<evidence type="ECO:0000256" key="1">
    <source>
        <dbReference type="ARBA" id="ARBA00022448"/>
    </source>
</evidence>
<evidence type="ECO:0000256" key="5">
    <source>
        <dbReference type="NCBIfam" id="TIGR01068"/>
    </source>
</evidence>
<proteinExistence type="inferred from homology"/>
<dbReference type="NCBIfam" id="TIGR01068">
    <property type="entry name" value="thioredoxin"/>
    <property type="match status" value="1"/>
</dbReference>
<evidence type="ECO:0000256" key="7">
    <source>
        <dbReference type="PIRSR" id="PIRSR000077-1"/>
    </source>
</evidence>
<dbReference type="PRINTS" id="PR00421">
    <property type="entry name" value="THIOREDOXIN"/>
</dbReference>
<feature type="site" description="Contributes to redox potential value" evidence="7">
    <location>
        <position position="36"/>
    </location>
</feature>
<keyword evidence="1" id="KW-0813">Transport</keyword>
<keyword evidence="2" id="KW-0249">Electron transport</keyword>